<dbReference type="SUPFAM" id="SSF81383">
    <property type="entry name" value="F-box domain"/>
    <property type="match status" value="1"/>
</dbReference>
<dbReference type="Gramene" id="AUR62008096-RA">
    <property type="protein sequence ID" value="AUR62008096-RA:cds"/>
    <property type="gene ID" value="AUR62008096"/>
</dbReference>
<evidence type="ECO:0000259" key="3">
    <source>
        <dbReference type="Pfam" id="PF03478"/>
    </source>
</evidence>
<dbReference type="Proteomes" id="UP000596660">
    <property type="component" value="Unplaced"/>
</dbReference>
<feature type="domain" description="KIB1-4 beta-propeller" evidence="3">
    <location>
        <begin position="253"/>
        <end position="326"/>
    </location>
</feature>
<feature type="domain" description="KIB1-4 beta-propeller" evidence="3">
    <location>
        <begin position="401"/>
        <end position="593"/>
    </location>
</feature>
<sequence>MNSTNPKPPLNHPMKSSNHSQQKTWSELPPDLLLLIVKRLATQPDVFSFRRVCKLWRASAPLSVFASKNMLSPLFPHHFTIKPDTKNAPKHYIVCMNCVILLRSNVNPELPPFIITVDEYTSGKLYVRRPFCAHPFTYYSDFEDTNIVTRDFPRCLDLSRYRVLELARFPTLSYVMDDNTSYVYLLSQNYYARPNKVVLFADPNCENRATINDYTLVELVSQSRCLILNRLRNGERHRFIHEYKKKGRRLIDLVNFKGKVYVIDNYHREKEGSVDFSLFKVNEKEKKWEKLKGIGDDKILFLTYDGSFVALTNDFPGCKGNCIIFFRIIRKTRYIQMSYNQDDYEIYVFHFDGGGSGPIASYPGYSDVVVWPPPSWLYGNDSGACSVFLLRSTLNPWLPPWLITVEELNPGKLFIRDPLSRFDVVDNLPDYVRRILGSSCFRVSEIGRLYAIRIRVKDENEKHLSYSHVLKFDDIVEFKGMVYVIDRKGRVYCMSFRYMGLSNVVSKPVGDGYANDRRKRLVESCGELYLIYRSHECYADVAFKVYKLNEKQGKWDEIQGIGDDRILFVTLDGCFFVPAKDLPGWRANCIVFYRNSFPTYNETLRVDRDIFKTEKKTKLDVAVFHFVGGDCGPVASFPGYSDMFWPSHEWLSSDTNWGFPEYKVTQNDSFSYRSRVRTSCSNLSHDSSESSGIEETSCQLGFWAKTQDKDYYSSTGIQEIPSIEDAGTLDIATKMHPDTAIVTDFSPTTTEYLGSGSSKTRFQGVDVRADLLPILNKVWAKYGNILVGQLFRSNDLVASALESMAKMVILLQNTKDRPLNSSEVDYLCSTLCDLHLMRFNISWLVPCVVEAIAMHKGMANIEKLSDNLKEFEKSQPEVADMKIKFLAEVGRLQQMLDKH</sequence>
<dbReference type="EnsemblPlants" id="AUR62008096-RA">
    <property type="protein sequence ID" value="AUR62008096-RA:cds"/>
    <property type="gene ID" value="AUR62008096"/>
</dbReference>
<evidence type="ECO:0000313" key="5">
    <source>
        <dbReference type="Proteomes" id="UP000596660"/>
    </source>
</evidence>
<protein>
    <recommendedName>
        <fullName evidence="6">F-box domain-containing protein</fullName>
    </recommendedName>
</protein>
<proteinExistence type="predicted"/>
<organism evidence="4 5">
    <name type="scientific">Chenopodium quinoa</name>
    <name type="common">Quinoa</name>
    <dbReference type="NCBI Taxonomy" id="63459"/>
    <lineage>
        <taxon>Eukaryota</taxon>
        <taxon>Viridiplantae</taxon>
        <taxon>Streptophyta</taxon>
        <taxon>Embryophyta</taxon>
        <taxon>Tracheophyta</taxon>
        <taxon>Spermatophyta</taxon>
        <taxon>Magnoliopsida</taxon>
        <taxon>eudicotyledons</taxon>
        <taxon>Gunneridae</taxon>
        <taxon>Pentapetalae</taxon>
        <taxon>Caryophyllales</taxon>
        <taxon>Chenopodiaceae</taxon>
        <taxon>Chenopodioideae</taxon>
        <taxon>Atripliceae</taxon>
        <taxon>Chenopodium</taxon>
    </lineage>
</organism>
<evidence type="ECO:0000259" key="2">
    <source>
        <dbReference type="Pfam" id="PF00646"/>
    </source>
</evidence>
<reference evidence="4" key="2">
    <citation type="submission" date="2021-03" db="UniProtKB">
        <authorList>
            <consortium name="EnsemblPlants"/>
        </authorList>
    </citation>
    <scope>IDENTIFICATION</scope>
</reference>
<keyword evidence="5" id="KW-1185">Reference proteome</keyword>
<dbReference type="InterPro" id="IPR036047">
    <property type="entry name" value="F-box-like_dom_sf"/>
</dbReference>
<dbReference type="Pfam" id="PF00646">
    <property type="entry name" value="F-box"/>
    <property type="match status" value="1"/>
</dbReference>
<dbReference type="InterPro" id="IPR001810">
    <property type="entry name" value="F-box_dom"/>
</dbReference>
<evidence type="ECO:0008006" key="6">
    <source>
        <dbReference type="Google" id="ProtNLM"/>
    </source>
</evidence>
<dbReference type="InterPro" id="IPR005174">
    <property type="entry name" value="KIB1-4_b-propeller"/>
</dbReference>
<dbReference type="PANTHER" id="PTHR47123:SF6">
    <property type="entry name" value="F-BOX PROTEIN SKIP23-LIKE ISOFORM X1"/>
    <property type="match status" value="1"/>
</dbReference>
<reference evidence="4" key="1">
    <citation type="journal article" date="2017" name="Nature">
        <title>The genome of Chenopodium quinoa.</title>
        <authorList>
            <person name="Jarvis D.E."/>
            <person name="Ho Y.S."/>
            <person name="Lightfoot D.J."/>
            <person name="Schmoeckel S.M."/>
            <person name="Li B."/>
            <person name="Borm T.J.A."/>
            <person name="Ohyanagi H."/>
            <person name="Mineta K."/>
            <person name="Michell C.T."/>
            <person name="Saber N."/>
            <person name="Kharbatia N.M."/>
            <person name="Rupper R.R."/>
            <person name="Sharp A.R."/>
            <person name="Dally N."/>
            <person name="Boughton B.A."/>
            <person name="Woo Y.H."/>
            <person name="Gao G."/>
            <person name="Schijlen E.G.W.M."/>
            <person name="Guo X."/>
            <person name="Momin A.A."/>
            <person name="Negrao S."/>
            <person name="Al-Babili S."/>
            <person name="Gehring C."/>
            <person name="Roessner U."/>
            <person name="Jung C."/>
            <person name="Murphy K."/>
            <person name="Arold S.T."/>
            <person name="Gojobori T."/>
            <person name="van der Linden C.G."/>
            <person name="van Loo E.N."/>
            <person name="Jellen E.N."/>
            <person name="Maughan P.J."/>
            <person name="Tester M."/>
        </authorList>
    </citation>
    <scope>NUCLEOTIDE SEQUENCE [LARGE SCALE GENOMIC DNA]</scope>
    <source>
        <strain evidence="4">cv. PI 614886</strain>
    </source>
</reference>
<feature type="region of interest" description="Disordered" evidence="1">
    <location>
        <begin position="1"/>
        <end position="23"/>
    </location>
</feature>
<feature type="domain" description="F-box" evidence="2">
    <location>
        <begin position="25"/>
        <end position="58"/>
    </location>
</feature>
<evidence type="ECO:0000256" key="1">
    <source>
        <dbReference type="SAM" id="MobiDB-lite"/>
    </source>
</evidence>
<name>A0A803L8A7_CHEQI</name>
<evidence type="ECO:0000313" key="4">
    <source>
        <dbReference type="EnsemblPlants" id="AUR62008096-RA:cds"/>
    </source>
</evidence>
<feature type="compositionally biased region" description="Pro residues" evidence="1">
    <location>
        <begin position="1"/>
        <end position="11"/>
    </location>
</feature>
<dbReference type="AlphaFoldDB" id="A0A803L8A7"/>
<dbReference type="Gene3D" id="1.20.1280.50">
    <property type="match status" value="1"/>
</dbReference>
<accession>A0A803L8A7</accession>
<dbReference type="Pfam" id="PF03478">
    <property type="entry name" value="Beta-prop_KIB1-4"/>
    <property type="match status" value="2"/>
</dbReference>
<dbReference type="InterPro" id="IPR051304">
    <property type="entry name" value="SCF_F-box_domain"/>
</dbReference>
<feature type="compositionally biased region" description="Polar residues" evidence="1">
    <location>
        <begin position="14"/>
        <end position="23"/>
    </location>
</feature>
<dbReference type="PANTHER" id="PTHR47123">
    <property type="entry name" value="F-BOX PROTEIN SKIP23"/>
    <property type="match status" value="1"/>
</dbReference>